<dbReference type="PANTHER" id="PTHR14215:SF0">
    <property type="entry name" value="WH2 DOMAIN-CONTAINING PROTEIN"/>
    <property type="match status" value="1"/>
</dbReference>
<dbReference type="Proteomes" id="UP000008909">
    <property type="component" value="Unassembled WGS sequence"/>
</dbReference>
<proteinExistence type="inferred from homology"/>
<organism evidence="3 4">
    <name type="scientific">Clonorchis sinensis</name>
    <name type="common">Chinese liver fluke</name>
    <dbReference type="NCBI Taxonomy" id="79923"/>
    <lineage>
        <taxon>Eukaryota</taxon>
        <taxon>Metazoa</taxon>
        <taxon>Spiralia</taxon>
        <taxon>Lophotrochozoa</taxon>
        <taxon>Platyhelminthes</taxon>
        <taxon>Trematoda</taxon>
        <taxon>Digenea</taxon>
        <taxon>Opisthorchiida</taxon>
        <taxon>Opisthorchiata</taxon>
        <taxon>Opisthorchiidae</taxon>
        <taxon>Clonorchis</taxon>
    </lineage>
</organism>
<evidence type="ECO:0000313" key="3">
    <source>
        <dbReference type="EMBL" id="GAA47674.1"/>
    </source>
</evidence>
<feature type="compositionally biased region" description="Basic and acidic residues" evidence="2">
    <location>
        <begin position="793"/>
        <end position="809"/>
    </location>
</feature>
<dbReference type="Pfam" id="PF05308">
    <property type="entry name" value="Mito_fiss_reg"/>
    <property type="match status" value="1"/>
</dbReference>
<feature type="region of interest" description="Disordered" evidence="2">
    <location>
        <begin position="842"/>
        <end position="911"/>
    </location>
</feature>
<evidence type="ECO:0000256" key="1">
    <source>
        <dbReference type="ARBA" id="ARBA00005807"/>
    </source>
</evidence>
<dbReference type="PANTHER" id="PTHR14215">
    <property type="entry name" value="PROTEIN OF UNKNOWN FUNCTION DUF729"/>
    <property type="match status" value="1"/>
</dbReference>
<dbReference type="InterPro" id="IPR007972">
    <property type="entry name" value="Mtfr1"/>
</dbReference>
<reference key="2">
    <citation type="submission" date="2011-10" db="EMBL/GenBank/DDBJ databases">
        <title>The genome and transcriptome sequence of Clonorchis sinensis provide insights into the carcinogenic liver fluke.</title>
        <authorList>
            <person name="Wang X."/>
            <person name="Huang Y."/>
            <person name="Chen W."/>
            <person name="Liu H."/>
            <person name="Guo L."/>
            <person name="Chen Y."/>
            <person name="Luo F."/>
            <person name="Zhou W."/>
            <person name="Sun J."/>
            <person name="Mao Q."/>
            <person name="Liang P."/>
            <person name="Zhou C."/>
            <person name="Tian Y."/>
            <person name="Men J."/>
            <person name="Lv X."/>
            <person name="Huang L."/>
            <person name="Zhou J."/>
            <person name="Hu Y."/>
            <person name="Li R."/>
            <person name="Zhang F."/>
            <person name="Lei H."/>
            <person name="Li X."/>
            <person name="Hu X."/>
            <person name="Liang C."/>
            <person name="Xu J."/>
            <person name="Wu Z."/>
            <person name="Yu X."/>
        </authorList>
    </citation>
    <scope>NUCLEOTIDE SEQUENCE</scope>
    <source>
        <strain>Henan</strain>
    </source>
</reference>
<evidence type="ECO:0000313" key="4">
    <source>
        <dbReference type="Proteomes" id="UP000008909"/>
    </source>
</evidence>
<protein>
    <submittedName>
        <fullName evidence="3">Uncharacterized protein</fullName>
    </submittedName>
</protein>
<dbReference type="GO" id="GO:0000266">
    <property type="term" value="P:mitochondrial fission"/>
    <property type="evidence" value="ECO:0007669"/>
    <property type="project" value="TreeGrafter"/>
</dbReference>
<evidence type="ECO:0000256" key="2">
    <source>
        <dbReference type="SAM" id="MobiDB-lite"/>
    </source>
</evidence>
<feature type="region of interest" description="Disordered" evidence="2">
    <location>
        <begin position="760"/>
        <end position="809"/>
    </location>
</feature>
<reference evidence="3" key="1">
    <citation type="journal article" date="2011" name="Genome Biol.">
        <title>The draft genome of the carcinogenic human liver fluke Clonorchis sinensis.</title>
        <authorList>
            <person name="Wang X."/>
            <person name="Chen W."/>
            <person name="Huang Y."/>
            <person name="Sun J."/>
            <person name="Men J."/>
            <person name="Liu H."/>
            <person name="Luo F."/>
            <person name="Guo L."/>
            <person name="Lv X."/>
            <person name="Deng C."/>
            <person name="Zhou C."/>
            <person name="Fan Y."/>
            <person name="Li X."/>
            <person name="Huang L."/>
            <person name="Hu Y."/>
            <person name="Liang C."/>
            <person name="Hu X."/>
            <person name="Xu J."/>
            <person name="Yu X."/>
        </authorList>
    </citation>
    <scope>NUCLEOTIDE SEQUENCE [LARGE SCALE GENOMIC DNA]</scope>
    <source>
        <strain evidence="3">Henan</strain>
    </source>
</reference>
<dbReference type="GO" id="GO:0005739">
    <property type="term" value="C:mitochondrion"/>
    <property type="evidence" value="ECO:0007669"/>
    <property type="project" value="TreeGrafter"/>
</dbReference>
<accession>G7Y3Y8</accession>
<dbReference type="GO" id="GO:0009060">
    <property type="term" value="P:aerobic respiration"/>
    <property type="evidence" value="ECO:0007669"/>
    <property type="project" value="TreeGrafter"/>
</dbReference>
<dbReference type="AlphaFoldDB" id="G7Y3Y8"/>
<gene>
    <name evidence="3" type="ORF">CLF_100662</name>
</gene>
<dbReference type="EMBL" id="DF142848">
    <property type="protein sequence ID" value="GAA47674.1"/>
    <property type="molecule type" value="Genomic_DNA"/>
</dbReference>
<name>G7Y3Y8_CLOSI</name>
<feature type="compositionally biased region" description="Polar residues" evidence="2">
    <location>
        <begin position="783"/>
        <end position="792"/>
    </location>
</feature>
<feature type="compositionally biased region" description="Pro residues" evidence="2">
    <location>
        <begin position="886"/>
        <end position="902"/>
    </location>
</feature>
<keyword evidence="4" id="KW-1185">Reference proteome</keyword>
<sequence length="1110" mass="122709">MPYRPTRGAISRVTLLVAYSRASPALRTDDSARLASVVRVASARHMVPTSSVSTRFRLRTTGDPEAAEAGCAGVGIVLGHWAEVSLLDLIAVDSRLCAARLATSVKGSYKQEVDRCLFIVSAYAPTDCSSDAVKDRFYDALNALLRRAVKAQRSWPCKVRTNRLATERLAGPDVRRTYHNRLLESLPNAPPSDVNAYWDKIATSLHSAGNSPCGTAPAGARKHLTERNTPAGPEHNPVRVKLSVQADREVWWTQKAKEMEEAQKAGNARRLSQLIHATGPRKPPVSEAIKDGKEVTISNKEERLDRFGQPDSILALVLSSGDVEARHRKDVKAEETLGKKCKVCVFVMKISCLGVEIKQYLAGFIRSIFFALCVLSPPTEFALACRKPCSTTELAALSSFINRCSYKLEFSGWNMCLRRISKPAYNHNATKNTQTHRSSRGVTSRVALLAAYNRADKGKRVTADTSLVILSRFPSSTLNHINLNTPRVPPLGMTVLLAMQGCCRSVSAANYTCSVGGVRQEFSLSPSIDEIMKRTLEGFPNPGVQIVAGENLVDLEHADDIALIFEDQVLWNKLTIVTPSFGRRHAPSKCEVMVQNVQSLNLPLIIQREPLEVVENFTYLCSCIISDRKTYTTTSSLTDFDEDNERINLGATLTSTPTTSSFAKIESRHWNPTKPGTYEERSFSDQGRTVSVCARKHRYRQLAARGCSAERVHVPVYVRGGPKSSVRPNNHSSYVPIRTSGRDGCFKNLRNRITKPLLEPAPFQGDVHRTTGHAVLRPRSNKNRMYQGSSSDEASHHRDHEPKHHLPDAHRISQLETELSRLRSQLAQLIVMQEGKQLLAGSSEEYEPRLEGDGESDIDPVGTGDKQLSHPAVLDSEESRASTPYHPAPPSTPVTIPPPPPLSLLSSPPAPKEDWRARLVEIRKQKYGSSPALRPEPAMPQKPSDMNQVLRELQSGSIKLRSVPRSPGGTPIRMHQIESNNEMDACAIIARALKKKFCRVRAVLDLSGSGGENTVGSSLQESTHELRQLSPTCAITDSPPSEPLRQNPQYFSSRHAASHAGTPIVQDNLNRYVDGLDALIRKLRQSNQKQNVAHLYIHRLLSKPFRNDSF</sequence>
<comment type="similarity">
    <text evidence="1">Belongs to the MTFR1 family.</text>
</comment>